<evidence type="ECO:0000313" key="2">
    <source>
        <dbReference type="Proteomes" id="UP000095649"/>
    </source>
</evidence>
<organism evidence="1 2">
    <name type="scientific">Faecalibacterium prausnitzii</name>
    <dbReference type="NCBI Taxonomy" id="853"/>
    <lineage>
        <taxon>Bacteria</taxon>
        <taxon>Bacillati</taxon>
        <taxon>Bacillota</taxon>
        <taxon>Clostridia</taxon>
        <taxon>Eubacteriales</taxon>
        <taxon>Oscillospiraceae</taxon>
        <taxon>Faecalibacterium</taxon>
    </lineage>
</organism>
<accession>A0A173S724</accession>
<evidence type="ECO:0000313" key="1">
    <source>
        <dbReference type="EMBL" id="CUM85118.1"/>
    </source>
</evidence>
<gene>
    <name evidence="1" type="ORF">ERS852582_00820</name>
</gene>
<evidence type="ECO:0008006" key="3">
    <source>
        <dbReference type="Google" id="ProtNLM"/>
    </source>
</evidence>
<proteinExistence type="predicted"/>
<dbReference type="Proteomes" id="UP000095649">
    <property type="component" value="Unassembled WGS sequence"/>
</dbReference>
<dbReference type="RefSeq" id="WP_055185448.1">
    <property type="nucleotide sequence ID" value="NZ_CYXN01000004.1"/>
</dbReference>
<dbReference type="EMBL" id="CYXN01000004">
    <property type="protein sequence ID" value="CUM85118.1"/>
    <property type="molecule type" value="Genomic_DNA"/>
</dbReference>
<dbReference type="Pfam" id="PF13835">
    <property type="entry name" value="DUF4194"/>
    <property type="match status" value="1"/>
</dbReference>
<dbReference type="OrthoDB" id="160982at2"/>
<reference evidence="1 2" key="1">
    <citation type="submission" date="2015-09" db="EMBL/GenBank/DDBJ databases">
        <authorList>
            <consortium name="Pathogen Informatics"/>
        </authorList>
    </citation>
    <scope>NUCLEOTIDE SEQUENCE [LARGE SCALE GENOMIC DNA]</scope>
    <source>
        <strain evidence="1 2">2789STDY5834970</strain>
    </source>
</reference>
<dbReference type="InterPro" id="IPR025449">
    <property type="entry name" value="JetB"/>
</dbReference>
<dbReference type="AlphaFoldDB" id="A0A173S724"/>
<protein>
    <recommendedName>
        <fullName evidence="3">DUF4194 domain-containing protein</fullName>
    </recommendedName>
</protein>
<sequence>MNFDFVTNATAKELEQFKSVCNQLLSRTYIVRTIYQPGKGRVDNPDYLFLSRHYEAVQEYLSLLDWDLRRDELNGYFYVLNTDEANRCNLNKKETAILLALRLIYEENMERLGLEQDAVCTVRDVLEKVVTDYPVFPAKPNMEEVKRAFTVLENHSVIQRLEGKFNQGSCKIAVLPTILSAVSSEKLSLVVSILKKEKTDEETEEDPADQLALFQ</sequence>
<name>A0A173S724_9FIRM</name>